<comment type="caution">
    <text evidence="1">The sequence shown here is derived from an EMBL/GenBank/DDBJ whole genome shotgun (WGS) entry which is preliminary data.</text>
</comment>
<dbReference type="AlphaFoldDB" id="A0A8J2PFP2"/>
<accession>A0A8J2PFP2</accession>
<organism evidence="1 2">
    <name type="scientific">Allacma fusca</name>
    <dbReference type="NCBI Taxonomy" id="39272"/>
    <lineage>
        <taxon>Eukaryota</taxon>
        <taxon>Metazoa</taxon>
        <taxon>Ecdysozoa</taxon>
        <taxon>Arthropoda</taxon>
        <taxon>Hexapoda</taxon>
        <taxon>Collembola</taxon>
        <taxon>Symphypleona</taxon>
        <taxon>Sminthuridae</taxon>
        <taxon>Allacma</taxon>
    </lineage>
</organism>
<gene>
    <name evidence="1" type="ORF">AFUS01_LOCUS30756</name>
</gene>
<name>A0A8J2PFP2_9HEXA</name>
<reference evidence="1" key="1">
    <citation type="submission" date="2021-06" db="EMBL/GenBank/DDBJ databases">
        <authorList>
            <person name="Hodson N. C."/>
            <person name="Mongue J. A."/>
            <person name="Jaron S. K."/>
        </authorList>
    </citation>
    <scope>NUCLEOTIDE SEQUENCE</scope>
</reference>
<proteinExistence type="predicted"/>
<keyword evidence="2" id="KW-1185">Reference proteome</keyword>
<evidence type="ECO:0000313" key="2">
    <source>
        <dbReference type="Proteomes" id="UP000708208"/>
    </source>
</evidence>
<evidence type="ECO:0000313" key="1">
    <source>
        <dbReference type="EMBL" id="CAG7820363.1"/>
    </source>
</evidence>
<dbReference type="Proteomes" id="UP000708208">
    <property type="component" value="Unassembled WGS sequence"/>
</dbReference>
<protein>
    <submittedName>
        <fullName evidence="1">Uncharacterized protein</fullName>
    </submittedName>
</protein>
<dbReference type="EMBL" id="CAJVCH010476302">
    <property type="protein sequence ID" value="CAG7820363.1"/>
    <property type="molecule type" value="Genomic_DNA"/>
</dbReference>
<sequence>MKKSLKNCAEKLPFVCQEYKYCHLNPDVEFPPEWNSQPEIRSINEENVFALRIELNYISRQIPGPVLPEYFEPYKYLQFARKIFTQSCPEELIPESLVKSVSRLFRYFLALNFDHYHSTRAKPLDRNQHQRIMNSLTKCYENTDKFQIRKESRREKCDEICSVNEKFALNDIFVYCNCYEQIVQVSVNSTYAIDISREPLKQYNLGFQLRYFDFVVEFTWKMVVFAHFFCAEYFDPSYA</sequence>
<feature type="non-terminal residue" evidence="1">
    <location>
        <position position="239"/>
    </location>
</feature>